<dbReference type="InterPro" id="IPR023271">
    <property type="entry name" value="Aquaporin-like"/>
</dbReference>
<dbReference type="PANTHER" id="PTHR43829:SF9">
    <property type="entry name" value="AQUAPORIN-9"/>
    <property type="match status" value="1"/>
</dbReference>
<dbReference type="Pfam" id="PF00230">
    <property type="entry name" value="MIP"/>
    <property type="match status" value="1"/>
</dbReference>
<dbReference type="PRINTS" id="PR00783">
    <property type="entry name" value="MINTRINSICP"/>
</dbReference>
<accession>A0A7W8GEU6</accession>
<dbReference type="CDD" id="cd00333">
    <property type="entry name" value="MIP"/>
    <property type="match status" value="1"/>
</dbReference>
<dbReference type="EMBL" id="JACHFN010000004">
    <property type="protein sequence ID" value="MBB5234059.1"/>
    <property type="molecule type" value="Genomic_DNA"/>
</dbReference>
<evidence type="ECO:0000256" key="8">
    <source>
        <dbReference type="SAM" id="Phobius"/>
    </source>
</evidence>
<dbReference type="InterPro" id="IPR022357">
    <property type="entry name" value="MIP_CS"/>
</dbReference>
<keyword evidence="5 8" id="KW-1133">Transmembrane helix</keyword>
<keyword evidence="10" id="KW-1185">Reference proteome</keyword>
<name>A0A7W8GEU6_9DEIO</name>
<reference evidence="9 10" key="1">
    <citation type="submission" date="2020-08" db="EMBL/GenBank/DDBJ databases">
        <title>Genomic Encyclopedia of Type Strains, Phase IV (KMG-IV): sequencing the most valuable type-strain genomes for metagenomic binning, comparative biology and taxonomic classification.</title>
        <authorList>
            <person name="Goeker M."/>
        </authorList>
    </citation>
    <scope>NUCLEOTIDE SEQUENCE [LARGE SCALE GENOMIC DNA]</scope>
    <source>
        <strain evidence="9 10">DSM 101791</strain>
    </source>
</reference>
<evidence type="ECO:0000256" key="7">
    <source>
        <dbReference type="RuleBase" id="RU000477"/>
    </source>
</evidence>
<evidence type="ECO:0000256" key="4">
    <source>
        <dbReference type="ARBA" id="ARBA00022692"/>
    </source>
</evidence>
<dbReference type="GO" id="GO:0015254">
    <property type="term" value="F:glycerol channel activity"/>
    <property type="evidence" value="ECO:0007669"/>
    <property type="project" value="TreeGrafter"/>
</dbReference>
<feature type="transmembrane region" description="Helical" evidence="8">
    <location>
        <begin position="12"/>
        <end position="34"/>
    </location>
</feature>
<comment type="caution">
    <text evidence="9">The sequence shown here is derived from an EMBL/GenBank/DDBJ whole genome shotgun (WGS) entry which is preliminary data.</text>
</comment>
<dbReference type="SUPFAM" id="SSF81338">
    <property type="entry name" value="Aquaporin-like"/>
    <property type="match status" value="1"/>
</dbReference>
<feature type="transmembrane region" description="Helical" evidence="8">
    <location>
        <begin position="54"/>
        <end position="73"/>
    </location>
</feature>
<sequence length="275" mass="28482">MKFTLAQEFMAEVLGTMVLILFGVGVVAMVVIFAATDPAVPGQVVNGGYTNITLGWGFGVLMGIFVAGTISGAHLNPAVTVALAATGRFPWSKVLPYIAAQLVGAFLGAAIVFAVYSARWVQFDPDLARTAGVFSTFPAVPGFWPGFIDQVVGTALLVGLILAIGDKLNNPAGAAWGGLAVAFVVMAIGMSFGGMHGYAINPARDLGPRLFSLVAGFQNTGFSNGVWLVPVIGPLVGGVLGAFIYDFFIGRPLARAGEAVVGEQGVDPAYNLDQR</sequence>
<protein>
    <submittedName>
        <fullName evidence="9">Glycerol uptake facilitator protein</fullName>
    </submittedName>
</protein>
<organism evidence="9 10">
    <name type="scientific">Deinococcus budaensis</name>
    <dbReference type="NCBI Taxonomy" id="1665626"/>
    <lineage>
        <taxon>Bacteria</taxon>
        <taxon>Thermotogati</taxon>
        <taxon>Deinococcota</taxon>
        <taxon>Deinococci</taxon>
        <taxon>Deinococcales</taxon>
        <taxon>Deinococcaceae</taxon>
        <taxon>Deinococcus</taxon>
    </lineage>
</organism>
<evidence type="ECO:0000256" key="3">
    <source>
        <dbReference type="ARBA" id="ARBA00022448"/>
    </source>
</evidence>
<dbReference type="InterPro" id="IPR000425">
    <property type="entry name" value="MIP"/>
</dbReference>
<dbReference type="InterPro" id="IPR050363">
    <property type="entry name" value="MIP/Aquaporin"/>
</dbReference>
<feature type="transmembrane region" description="Helical" evidence="8">
    <location>
        <begin position="143"/>
        <end position="164"/>
    </location>
</feature>
<keyword evidence="4 7" id="KW-0812">Transmembrane</keyword>
<evidence type="ECO:0000256" key="1">
    <source>
        <dbReference type="ARBA" id="ARBA00004141"/>
    </source>
</evidence>
<dbReference type="Proteomes" id="UP000525389">
    <property type="component" value="Unassembled WGS sequence"/>
</dbReference>
<comment type="subcellular location">
    <subcellularLocation>
        <location evidence="1">Membrane</location>
        <topology evidence="1">Multi-pass membrane protein</topology>
    </subcellularLocation>
</comment>
<feature type="transmembrane region" description="Helical" evidence="8">
    <location>
        <begin position="176"/>
        <end position="200"/>
    </location>
</feature>
<dbReference type="PROSITE" id="PS00221">
    <property type="entry name" value="MIP"/>
    <property type="match status" value="1"/>
</dbReference>
<dbReference type="PANTHER" id="PTHR43829">
    <property type="entry name" value="AQUAPORIN OR AQUAGLYCEROPORIN RELATED"/>
    <property type="match status" value="1"/>
</dbReference>
<dbReference type="PRINTS" id="PR02019">
    <property type="entry name" value="AQUAPORIN7"/>
</dbReference>
<evidence type="ECO:0000256" key="6">
    <source>
        <dbReference type="ARBA" id="ARBA00023136"/>
    </source>
</evidence>
<evidence type="ECO:0000256" key="2">
    <source>
        <dbReference type="ARBA" id="ARBA00006175"/>
    </source>
</evidence>
<feature type="transmembrane region" description="Helical" evidence="8">
    <location>
        <begin position="227"/>
        <end position="248"/>
    </location>
</feature>
<feature type="transmembrane region" description="Helical" evidence="8">
    <location>
        <begin position="94"/>
        <end position="116"/>
    </location>
</feature>
<evidence type="ECO:0000313" key="10">
    <source>
        <dbReference type="Proteomes" id="UP000525389"/>
    </source>
</evidence>
<keyword evidence="6 8" id="KW-0472">Membrane</keyword>
<dbReference type="NCBIfam" id="TIGR00861">
    <property type="entry name" value="MIP"/>
    <property type="match status" value="1"/>
</dbReference>
<keyword evidence="3 7" id="KW-0813">Transport</keyword>
<proteinExistence type="inferred from homology"/>
<dbReference type="RefSeq" id="WP_184027385.1">
    <property type="nucleotide sequence ID" value="NZ_JACHFN010000004.1"/>
</dbReference>
<dbReference type="AlphaFoldDB" id="A0A7W8GEU6"/>
<dbReference type="Gene3D" id="1.20.1080.10">
    <property type="entry name" value="Glycerol uptake facilitator protein"/>
    <property type="match status" value="1"/>
</dbReference>
<gene>
    <name evidence="9" type="ORF">HNQ09_001497</name>
</gene>
<evidence type="ECO:0000313" key="9">
    <source>
        <dbReference type="EMBL" id="MBB5234059.1"/>
    </source>
</evidence>
<dbReference type="GO" id="GO:0005886">
    <property type="term" value="C:plasma membrane"/>
    <property type="evidence" value="ECO:0007669"/>
    <property type="project" value="TreeGrafter"/>
</dbReference>
<evidence type="ECO:0000256" key="5">
    <source>
        <dbReference type="ARBA" id="ARBA00022989"/>
    </source>
</evidence>
<comment type="similarity">
    <text evidence="2 7">Belongs to the MIP/aquaporin (TC 1.A.8) family.</text>
</comment>